<proteinExistence type="predicted"/>
<reference evidence="2" key="1">
    <citation type="journal article" date="2021" name="Microb. Physiol.">
        <title>Proteogenomic Insights into the Physiology of Marine, Sulfate-Reducing, Filamentous Desulfonema limicola and Desulfonema magnum.</title>
        <authorList>
            <person name="Schnaars V."/>
            <person name="Wohlbrand L."/>
            <person name="Scheve S."/>
            <person name="Hinrichs C."/>
            <person name="Reinhardt R."/>
            <person name="Rabus R."/>
        </authorList>
    </citation>
    <scope>NUCLEOTIDE SEQUENCE</scope>
    <source>
        <strain evidence="2">5ac10</strain>
    </source>
</reference>
<feature type="region of interest" description="Disordered" evidence="1">
    <location>
        <begin position="22"/>
        <end position="42"/>
    </location>
</feature>
<accession>A0A975BA12</accession>
<dbReference type="KEGG" id="dli:dnl_41180"/>
<dbReference type="Proteomes" id="UP000663720">
    <property type="component" value="Chromosome"/>
</dbReference>
<evidence type="ECO:0000256" key="1">
    <source>
        <dbReference type="SAM" id="MobiDB-lite"/>
    </source>
</evidence>
<gene>
    <name evidence="2" type="ORF">dnl_41180</name>
</gene>
<name>A0A975BA12_9BACT</name>
<dbReference type="EMBL" id="CP061799">
    <property type="protein sequence ID" value="QTA81769.1"/>
    <property type="molecule type" value="Genomic_DNA"/>
</dbReference>
<sequence length="42" mass="4400">MCKEKVGVYSEYAPEVKGVKTKSTRSSSGATTFRVCPGSEGG</sequence>
<protein>
    <submittedName>
        <fullName evidence="2">Uncharacterized protein</fullName>
    </submittedName>
</protein>
<dbReference type="AlphaFoldDB" id="A0A975BA12"/>
<organism evidence="2 3">
    <name type="scientific">Desulfonema limicola</name>
    <dbReference type="NCBI Taxonomy" id="45656"/>
    <lineage>
        <taxon>Bacteria</taxon>
        <taxon>Pseudomonadati</taxon>
        <taxon>Thermodesulfobacteriota</taxon>
        <taxon>Desulfobacteria</taxon>
        <taxon>Desulfobacterales</taxon>
        <taxon>Desulfococcaceae</taxon>
        <taxon>Desulfonema</taxon>
    </lineage>
</organism>
<evidence type="ECO:0000313" key="3">
    <source>
        <dbReference type="Proteomes" id="UP000663720"/>
    </source>
</evidence>
<evidence type="ECO:0000313" key="2">
    <source>
        <dbReference type="EMBL" id="QTA81769.1"/>
    </source>
</evidence>
<keyword evidence="3" id="KW-1185">Reference proteome</keyword>